<feature type="compositionally biased region" description="Polar residues" evidence="1">
    <location>
        <begin position="866"/>
        <end position="883"/>
    </location>
</feature>
<feature type="compositionally biased region" description="Polar residues" evidence="1">
    <location>
        <begin position="40"/>
        <end position="56"/>
    </location>
</feature>
<dbReference type="SMART" id="SM01272">
    <property type="entry name" value="LsmAD"/>
    <property type="match status" value="1"/>
</dbReference>
<dbReference type="Pfam" id="PF06741">
    <property type="entry name" value="LsmAD"/>
    <property type="match status" value="1"/>
</dbReference>
<dbReference type="InterPro" id="IPR009604">
    <property type="entry name" value="LsmAD_domain"/>
</dbReference>
<dbReference type="Proteomes" id="UP000011064">
    <property type="component" value="Unassembled WGS sequence"/>
</dbReference>
<organism evidence="3 4">
    <name type="scientific">Pseudogymnoascus destructans (strain ATCC MYA-4855 / 20631-21)</name>
    <name type="common">Bat white-nose syndrome fungus</name>
    <name type="synonym">Geomyces destructans</name>
    <dbReference type="NCBI Taxonomy" id="658429"/>
    <lineage>
        <taxon>Eukaryota</taxon>
        <taxon>Fungi</taxon>
        <taxon>Dikarya</taxon>
        <taxon>Ascomycota</taxon>
        <taxon>Pezizomycotina</taxon>
        <taxon>Leotiomycetes</taxon>
        <taxon>Thelebolales</taxon>
        <taxon>Thelebolaceae</taxon>
        <taxon>Pseudogymnoascus</taxon>
    </lineage>
</organism>
<feature type="region of interest" description="Disordered" evidence="1">
    <location>
        <begin position="629"/>
        <end position="648"/>
    </location>
</feature>
<dbReference type="AlphaFoldDB" id="L8G4H7"/>
<feature type="region of interest" description="Disordered" evidence="1">
    <location>
        <begin position="579"/>
        <end position="612"/>
    </location>
</feature>
<feature type="compositionally biased region" description="Low complexity" evidence="1">
    <location>
        <begin position="238"/>
        <end position="273"/>
    </location>
</feature>
<gene>
    <name evidence="3" type="ORF">GMDG_02731</name>
</gene>
<dbReference type="InterPro" id="IPR045117">
    <property type="entry name" value="ATXN2-like"/>
</dbReference>
<keyword evidence="4" id="KW-1185">Reference proteome</keyword>
<dbReference type="GO" id="GO:0034063">
    <property type="term" value="P:stress granule assembly"/>
    <property type="evidence" value="ECO:0007669"/>
    <property type="project" value="TreeGrafter"/>
</dbReference>
<dbReference type="GO" id="GO:0010494">
    <property type="term" value="C:cytoplasmic stress granule"/>
    <property type="evidence" value="ECO:0007669"/>
    <property type="project" value="TreeGrafter"/>
</dbReference>
<reference evidence="4" key="1">
    <citation type="submission" date="2010-09" db="EMBL/GenBank/DDBJ databases">
        <title>The genome sequence of Geomyces destructans 20631-21.</title>
        <authorList>
            <consortium name="The Broad Institute Genome Sequencing Platform"/>
            <person name="Cuomo C.A."/>
            <person name="Blehert D.S."/>
            <person name="Lorch J.M."/>
            <person name="Young S.K."/>
            <person name="Zeng Q."/>
            <person name="Gargeya S."/>
            <person name="Fitzgerald M."/>
            <person name="Haas B."/>
            <person name="Abouelleil A."/>
            <person name="Alvarado L."/>
            <person name="Arachchi H.M."/>
            <person name="Berlin A."/>
            <person name="Brown A."/>
            <person name="Chapman S.B."/>
            <person name="Chen Z."/>
            <person name="Dunbar C."/>
            <person name="Freedman E."/>
            <person name="Gearin G."/>
            <person name="Gellesch M."/>
            <person name="Goldberg J."/>
            <person name="Griggs A."/>
            <person name="Gujja S."/>
            <person name="Heiman D."/>
            <person name="Howarth C."/>
            <person name="Larson L."/>
            <person name="Lui A."/>
            <person name="MacDonald P.J.P."/>
            <person name="Montmayeur A."/>
            <person name="Murphy C."/>
            <person name="Neiman D."/>
            <person name="Pearson M."/>
            <person name="Priest M."/>
            <person name="Roberts A."/>
            <person name="Saif S."/>
            <person name="Shea T."/>
            <person name="Shenoy N."/>
            <person name="Sisk P."/>
            <person name="Stolte C."/>
            <person name="Sykes S."/>
            <person name="Wortman J."/>
            <person name="Nusbaum C."/>
            <person name="Birren B."/>
        </authorList>
    </citation>
    <scope>NUCLEOTIDE SEQUENCE [LARGE SCALE GENOMIC DNA]</scope>
    <source>
        <strain evidence="4">ATCC MYA-4855 / 20631-21</strain>
    </source>
</reference>
<accession>L8G4H7</accession>
<sequence length="925" mass="99331">MVPPKQHPASINNANGSTRPNRDLPNMSFSKQDSGESRQRNGNGFRTDSAISGNRQQGERVLQPWVPDENIPVNMALESTGKQSGGGWDQFAVNERLFGLKTDYDETIYTTAIDKSHPEYSKRYAAADRKAREIENSVANNRHVEEERVADNLAVDDSGLDEEDKYSGVQRQDFPPLSVTGRADRYTPPARRAPSGKATVSGAPVDPAIISSQLARPPLEAPSTSTTKPKHTPKVGGPEVSAPPTTTESSPVVTPEPKATPTNTSTSASGAASPHTKVIATPNATATVERDVVTAFRGFAAQQRTQADKLRLSKAKADKEEKLQELKAFASSFKLHSPLPNDLVAIIAKDPAKQRAIQENARRQAEEVQQEKQMKADAIQVPRSGLAASDQRTTQRSGAGTGTASTSATSNRQAPGRGGYPPQGPYHNNQPFRQDRSTRSQVSGSQQGHPTPPLSTRLRNIEQSKNVLASPAPGADTRQPPTGPAHGPDTSAPRRTSATALLGKLNPNSHEFRPSPFAAAFNPNGNPSNASSPRSASATASQGIPSASGTLLRRKLGTPSKAKTDGPVLDIIERLAKETPPQGRDWSSNGGIKPAYDTPPTWRQLKDDEPQSSTMNLNYAKLFENARFSGQPMSPQQPSSAHPQVAHQHQLPFHLQQGAHTQRPSPRQPPLHMHNNQSMQQNAQFHSNDDHRMVPSHSAQSYASPRLAQVNVAYPSPMGQPAQLSFQQPGMQYPVGPGGPQMAQFRSYSGGHQFMPQQPTHMGGPVMIQGPAGSFIGNPNLMAPGPPMLYPVNQAHFAPQGNGPPPPMAGSNGYPSPGRSAPMMMPGGSQQGQQAYGMSPGMQYGQPIYAQQPPGQMPNMRVYPPQGQQFGTSPQMPQYSQPQRGGPNGSFNKGYHQHNGPHPQAQQSQTPTGPQRPAADGDEAR</sequence>
<feature type="compositionally biased region" description="Polar residues" evidence="1">
    <location>
        <begin position="904"/>
        <end position="913"/>
    </location>
</feature>
<evidence type="ECO:0000259" key="2">
    <source>
        <dbReference type="SMART" id="SM01272"/>
    </source>
</evidence>
<feature type="region of interest" description="Disordered" evidence="1">
    <location>
        <begin position="1"/>
        <end position="67"/>
    </location>
</feature>
<evidence type="ECO:0000313" key="4">
    <source>
        <dbReference type="Proteomes" id="UP000011064"/>
    </source>
</evidence>
<dbReference type="HOGENOM" id="CLU_007072_0_0_1"/>
<dbReference type="OrthoDB" id="2275718at2759"/>
<feature type="compositionally biased region" description="Polar residues" evidence="1">
    <location>
        <begin position="9"/>
        <end position="19"/>
    </location>
</feature>
<feature type="compositionally biased region" description="Polar residues" evidence="1">
    <location>
        <begin position="457"/>
        <end position="467"/>
    </location>
</feature>
<dbReference type="STRING" id="658429.L8G4H7"/>
<dbReference type="VEuPathDB" id="FungiDB:GMDG_02731"/>
<feature type="region of interest" description="Disordered" evidence="1">
    <location>
        <begin position="153"/>
        <end position="283"/>
    </location>
</feature>
<feature type="compositionally biased region" description="Low complexity" evidence="1">
    <location>
        <begin position="391"/>
        <end position="415"/>
    </location>
</feature>
<feature type="compositionally biased region" description="Low complexity" evidence="1">
    <location>
        <begin position="514"/>
        <end position="541"/>
    </location>
</feature>
<evidence type="ECO:0000256" key="1">
    <source>
        <dbReference type="SAM" id="MobiDB-lite"/>
    </source>
</evidence>
<feature type="region of interest" description="Disordered" evidence="1">
    <location>
        <begin position="797"/>
        <end position="925"/>
    </location>
</feature>
<feature type="compositionally biased region" description="Polar residues" evidence="1">
    <location>
        <begin position="439"/>
        <end position="449"/>
    </location>
</feature>
<feature type="compositionally biased region" description="Low complexity" evidence="1">
    <location>
        <begin position="822"/>
        <end position="834"/>
    </location>
</feature>
<dbReference type="PANTHER" id="PTHR12854">
    <property type="entry name" value="ATAXIN 2-RELATED"/>
    <property type="match status" value="1"/>
</dbReference>
<evidence type="ECO:0000313" key="3">
    <source>
        <dbReference type="EMBL" id="ELR07709.1"/>
    </source>
</evidence>
<feature type="domain" description="LsmAD" evidence="2">
    <location>
        <begin position="98"/>
        <end position="172"/>
    </location>
</feature>
<feature type="region of interest" description="Disordered" evidence="1">
    <location>
        <begin position="356"/>
        <end position="565"/>
    </location>
</feature>
<dbReference type="InParanoid" id="L8G4H7"/>
<protein>
    <recommendedName>
        <fullName evidence="2">LsmAD domain-containing protein</fullName>
    </recommendedName>
</protein>
<proteinExistence type="predicted"/>
<feature type="region of interest" description="Disordered" evidence="1">
    <location>
        <begin position="680"/>
        <end position="702"/>
    </location>
</feature>
<name>L8G4H7_PSED2</name>
<feature type="compositionally biased region" description="Low complexity" evidence="1">
    <location>
        <begin position="629"/>
        <end position="644"/>
    </location>
</feature>
<feature type="compositionally biased region" description="Basic and acidic residues" evidence="1">
    <location>
        <begin position="360"/>
        <end position="375"/>
    </location>
</feature>
<dbReference type="GO" id="GO:0003729">
    <property type="term" value="F:mRNA binding"/>
    <property type="evidence" value="ECO:0007669"/>
    <property type="project" value="TreeGrafter"/>
</dbReference>
<dbReference type="EMBL" id="GL573207">
    <property type="protein sequence ID" value="ELR07709.1"/>
    <property type="molecule type" value="Genomic_DNA"/>
</dbReference>
<dbReference type="PANTHER" id="PTHR12854:SF7">
    <property type="entry name" value="ATAXIN-2 HOMOLOG"/>
    <property type="match status" value="1"/>
</dbReference>